<dbReference type="EMBL" id="OBDY01000013">
    <property type="protein sequence ID" value="SNY53115.1"/>
    <property type="molecule type" value="Genomic_DNA"/>
</dbReference>
<dbReference type="Proteomes" id="UP000219612">
    <property type="component" value="Unassembled WGS sequence"/>
</dbReference>
<dbReference type="OrthoDB" id="7942268at2"/>
<evidence type="ECO:0000313" key="2">
    <source>
        <dbReference type="Proteomes" id="UP000219612"/>
    </source>
</evidence>
<proteinExistence type="predicted"/>
<evidence type="ECO:0000313" key="1">
    <source>
        <dbReference type="EMBL" id="SNY53115.1"/>
    </source>
</evidence>
<dbReference type="AlphaFoldDB" id="A0A285IYI5"/>
<keyword evidence="2" id="KW-1185">Reference proteome</keyword>
<accession>A0A285IYI5</accession>
<name>A0A285IYI5_9ACTN</name>
<reference evidence="1 2" key="1">
    <citation type="submission" date="2017-09" db="EMBL/GenBank/DDBJ databases">
        <authorList>
            <person name="Ehlers B."/>
            <person name="Leendertz F.H."/>
        </authorList>
    </citation>
    <scope>NUCLEOTIDE SEQUENCE [LARGE SCALE GENOMIC DNA]</scope>
    <source>
        <strain evidence="1 2">CGMCC 4.6857</strain>
    </source>
</reference>
<organism evidence="1 2">
    <name type="scientific">Paractinoplanes atraurantiacus</name>
    <dbReference type="NCBI Taxonomy" id="1036182"/>
    <lineage>
        <taxon>Bacteria</taxon>
        <taxon>Bacillati</taxon>
        <taxon>Actinomycetota</taxon>
        <taxon>Actinomycetes</taxon>
        <taxon>Micromonosporales</taxon>
        <taxon>Micromonosporaceae</taxon>
        <taxon>Paractinoplanes</taxon>
    </lineage>
</organism>
<dbReference type="RefSeq" id="WP_097323036.1">
    <property type="nucleotide sequence ID" value="NZ_OBDY01000013.1"/>
</dbReference>
<gene>
    <name evidence="1" type="ORF">SAMN05421748_113184</name>
</gene>
<protein>
    <recommendedName>
        <fullName evidence="3">Acetyltransferase (GNAT) domain-containing protein</fullName>
    </recommendedName>
</protein>
<evidence type="ECO:0008006" key="3">
    <source>
        <dbReference type="Google" id="ProtNLM"/>
    </source>
</evidence>
<sequence>MTVLTFRPLAAGEEDLFDSLPDPLPELRQASFADGLASGGFAHSRAWIALADDKLVARAAWVLPPGAVGRPWLERFDAASPEVGAALLTEAHAALGGPLPYYAAAPAHWRQRPESKAVVDVRREAARRAGLVERGERLRLTWAGANLPATSGRHTFRPVTGEDEIRSLVARIGRPDIVTGAETALAVLGADLASAPLPWLRTAKWLVSEEVGLVAAAGDHCYPLIGYLGLLDAGAREELIAEAVRVLSGAGAREVVADVDSYRVEVLAALERTGFRQVRSRIVLT</sequence>